<dbReference type="GO" id="GO:0004709">
    <property type="term" value="F:MAP kinase kinase kinase activity"/>
    <property type="evidence" value="ECO:0007669"/>
    <property type="project" value="UniProtKB-EC"/>
</dbReference>
<evidence type="ECO:0000256" key="5">
    <source>
        <dbReference type="ARBA" id="ARBA00022777"/>
    </source>
</evidence>
<dbReference type="Gene3D" id="1.10.510.10">
    <property type="entry name" value="Transferase(Phosphotransferase) domain 1"/>
    <property type="match status" value="1"/>
</dbReference>
<keyword evidence="5" id="KW-0418">Kinase</keyword>
<name>A0ABR3Q111_9TREE</name>
<dbReference type="Gene3D" id="3.10.20.90">
    <property type="entry name" value="Phosphatidylinositol 3-kinase Catalytic Subunit, Chain A, domain 1"/>
    <property type="match status" value="1"/>
</dbReference>
<keyword evidence="3 10" id="KW-0808">Transferase</keyword>
<protein>
    <submittedName>
        <fullName evidence="10">ATP binding</fullName>
        <ecNumber evidence="10">2.7.11.25</ecNumber>
    </submittedName>
</protein>
<dbReference type="Proteomes" id="UP001565368">
    <property type="component" value="Unassembled WGS sequence"/>
</dbReference>
<proteinExistence type="inferred from homology"/>
<evidence type="ECO:0000313" key="10">
    <source>
        <dbReference type="EMBL" id="KAL1408409.1"/>
    </source>
</evidence>
<accession>A0ABR3Q111</accession>
<reference evidence="10 11" key="1">
    <citation type="submission" date="2023-08" db="EMBL/GenBank/DDBJ databases">
        <title>Annotated Genome Sequence of Vanrija albida AlHP1.</title>
        <authorList>
            <person name="Herzog R."/>
        </authorList>
    </citation>
    <scope>NUCLEOTIDE SEQUENCE [LARGE SCALE GENOMIC DNA]</scope>
    <source>
        <strain evidence="10 11">AlHP1</strain>
    </source>
</reference>
<dbReference type="EC" id="2.7.11.25" evidence="10"/>
<evidence type="ECO:0000313" key="11">
    <source>
        <dbReference type="Proteomes" id="UP001565368"/>
    </source>
</evidence>
<dbReference type="InterPro" id="IPR017441">
    <property type="entry name" value="Protein_kinase_ATP_BS"/>
</dbReference>
<evidence type="ECO:0000256" key="3">
    <source>
        <dbReference type="ARBA" id="ARBA00022679"/>
    </source>
</evidence>
<gene>
    <name evidence="10" type="primary">STE11</name>
    <name evidence="10" type="ORF">Q8F55_005221</name>
</gene>
<keyword evidence="2 8" id="KW-0723">Serine/threonine-protein kinase</keyword>
<evidence type="ECO:0000256" key="8">
    <source>
        <dbReference type="RuleBase" id="RU000304"/>
    </source>
</evidence>
<dbReference type="PROSITE" id="PS50011">
    <property type="entry name" value="PROTEIN_KINASE_DOM"/>
    <property type="match status" value="1"/>
</dbReference>
<comment type="similarity">
    <text evidence="1">Belongs to the protein kinase superfamily. STE Ser/Thr protein kinase family. MAP kinase kinase kinase subfamily.</text>
</comment>
<dbReference type="RefSeq" id="XP_069208353.1">
    <property type="nucleotide sequence ID" value="XM_069353711.1"/>
</dbReference>
<dbReference type="Pfam" id="PF00069">
    <property type="entry name" value="Pkinase"/>
    <property type="match status" value="1"/>
</dbReference>
<evidence type="ECO:0000256" key="7">
    <source>
        <dbReference type="PROSITE-ProRule" id="PRU10141"/>
    </source>
</evidence>
<evidence type="ECO:0000256" key="1">
    <source>
        <dbReference type="ARBA" id="ARBA00006529"/>
    </source>
</evidence>
<dbReference type="PANTHER" id="PTHR11584:SF369">
    <property type="entry name" value="MITOGEN-ACTIVATED PROTEIN KINASE KINASE KINASE 19-RELATED"/>
    <property type="match status" value="1"/>
</dbReference>
<evidence type="ECO:0000256" key="2">
    <source>
        <dbReference type="ARBA" id="ARBA00022527"/>
    </source>
</evidence>
<dbReference type="InterPro" id="IPR008271">
    <property type="entry name" value="Ser/Thr_kinase_AS"/>
</dbReference>
<organism evidence="10 11">
    <name type="scientific">Vanrija albida</name>
    <dbReference type="NCBI Taxonomy" id="181172"/>
    <lineage>
        <taxon>Eukaryota</taxon>
        <taxon>Fungi</taxon>
        <taxon>Dikarya</taxon>
        <taxon>Basidiomycota</taxon>
        <taxon>Agaricomycotina</taxon>
        <taxon>Tremellomycetes</taxon>
        <taxon>Trichosporonales</taxon>
        <taxon>Trichosporonaceae</taxon>
        <taxon>Vanrija</taxon>
    </lineage>
</organism>
<feature type="binding site" evidence="7">
    <location>
        <position position="158"/>
    </location>
    <ligand>
        <name>ATP</name>
        <dbReference type="ChEBI" id="CHEBI:30616"/>
    </ligand>
</feature>
<dbReference type="SMART" id="SM00220">
    <property type="entry name" value="S_TKc"/>
    <property type="match status" value="1"/>
</dbReference>
<dbReference type="EMBL" id="JBBXJM010000004">
    <property type="protein sequence ID" value="KAL1408409.1"/>
    <property type="molecule type" value="Genomic_DNA"/>
</dbReference>
<sequence length="381" mass="42423">MTTTKKVGFKPELASGVEALEMVLRKFNKKKEGTVLNFSADDDGDSDTLEVDGWGVYVRSDKGEKRLTDSELLDICHGKVASRFDVAAVRENGLLLRKVSSRKKKDIEEFMGGPGRAYTSTGAKRSIKWIKGALIGAGSFGSVYLGMDSQSGLLMAVKQVELPSSSGDIRNEERRRNMVQALEREIDILKELQHENIVTYLDSATDNDRHLNIFLEYVPGGSVAALLNNYGAFEEALVRNFSRQILTGLNYLHERGIIHRDIKGANILVDNKGGIKISDFGISKKAENNLMGIRGNRPSLQGSVFWMAPEAMRQTIYTSKADIWSVGCLVVEMLTGTHPWAELSQMQAIYKFQGESRWIAPRRPSKPLQLPGKLLCHQAWD</sequence>
<dbReference type="PROSITE" id="PS00108">
    <property type="entry name" value="PROTEIN_KINASE_ST"/>
    <property type="match status" value="1"/>
</dbReference>
<dbReference type="PANTHER" id="PTHR11584">
    <property type="entry name" value="SERINE/THREONINE PROTEIN KINASE"/>
    <property type="match status" value="1"/>
</dbReference>
<keyword evidence="6 7" id="KW-0067">ATP-binding</keyword>
<evidence type="ECO:0000259" key="9">
    <source>
        <dbReference type="PROSITE" id="PS50011"/>
    </source>
</evidence>
<dbReference type="InterPro" id="IPR000719">
    <property type="entry name" value="Prot_kinase_dom"/>
</dbReference>
<dbReference type="SUPFAM" id="SSF56112">
    <property type="entry name" value="Protein kinase-like (PK-like)"/>
    <property type="match status" value="1"/>
</dbReference>
<dbReference type="InterPro" id="IPR011009">
    <property type="entry name" value="Kinase-like_dom_sf"/>
</dbReference>
<dbReference type="GeneID" id="95986264"/>
<evidence type="ECO:0000256" key="4">
    <source>
        <dbReference type="ARBA" id="ARBA00022741"/>
    </source>
</evidence>
<feature type="domain" description="Protein kinase" evidence="9">
    <location>
        <begin position="129"/>
        <end position="381"/>
    </location>
</feature>
<dbReference type="PROSITE" id="PS00107">
    <property type="entry name" value="PROTEIN_KINASE_ATP"/>
    <property type="match status" value="1"/>
</dbReference>
<comment type="caution">
    <text evidence="10">The sequence shown here is derived from an EMBL/GenBank/DDBJ whole genome shotgun (WGS) entry which is preliminary data.</text>
</comment>
<keyword evidence="11" id="KW-1185">Reference proteome</keyword>
<evidence type="ECO:0000256" key="6">
    <source>
        <dbReference type="ARBA" id="ARBA00022840"/>
    </source>
</evidence>
<keyword evidence="4 7" id="KW-0547">Nucleotide-binding</keyword>